<evidence type="ECO:0000313" key="2">
    <source>
        <dbReference type="Proteomes" id="UP000199604"/>
    </source>
</evidence>
<dbReference type="OrthoDB" id="8444591at2"/>
<keyword evidence="2" id="KW-1185">Reference proteome</keyword>
<dbReference type="Proteomes" id="UP000199604">
    <property type="component" value="Unassembled WGS sequence"/>
</dbReference>
<dbReference type="RefSeq" id="WP_091476616.1">
    <property type="nucleotide sequence ID" value="NZ_FOJT01000004.1"/>
</dbReference>
<dbReference type="EMBL" id="FOJT01000004">
    <property type="protein sequence ID" value="SFB15878.1"/>
    <property type="molecule type" value="Genomic_DNA"/>
</dbReference>
<dbReference type="SUPFAM" id="SSF160631">
    <property type="entry name" value="SMI1/KNR4-like"/>
    <property type="match status" value="1"/>
</dbReference>
<accession>A0A1I0YUB1</accession>
<protein>
    <submittedName>
        <fullName evidence="1">Uncharacterized protein</fullName>
    </submittedName>
</protein>
<dbReference type="InterPro" id="IPR037883">
    <property type="entry name" value="Knr4/Smi1-like_sf"/>
</dbReference>
<dbReference type="AlphaFoldDB" id="A0A1I0YUB1"/>
<gene>
    <name evidence="1" type="ORF">SAMN05660845_1911</name>
</gene>
<name>A0A1I0YUB1_9FLAO</name>
<organism evidence="1 2">
    <name type="scientific">Flavobacterium swingsii</name>
    <dbReference type="NCBI Taxonomy" id="498292"/>
    <lineage>
        <taxon>Bacteria</taxon>
        <taxon>Pseudomonadati</taxon>
        <taxon>Bacteroidota</taxon>
        <taxon>Flavobacteriia</taxon>
        <taxon>Flavobacteriales</taxon>
        <taxon>Flavobacteriaceae</taxon>
        <taxon>Flavobacterium</taxon>
    </lineage>
</organism>
<reference evidence="2" key="1">
    <citation type="submission" date="2016-10" db="EMBL/GenBank/DDBJ databases">
        <authorList>
            <person name="Varghese N."/>
            <person name="Submissions S."/>
        </authorList>
    </citation>
    <scope>NUCLEOTIDE SEQUENCE [LARGE SCALE GENOMIC DNA]</scope>
    <source>
        <strain evidence="2">DSM 21789</strain>
    </source>
</reference>
<proteinExistence type="predicted"/>
<sequence length="179" mass="20901">MNIFSKLFNSNEKPNLNVLFENENFKKFISKAEDVSIGYSEINIFKLENIEKEQIGYSVTENGKSLVGNSNGDWKKNWIVIATDNMDDPIFVDIKNPNLPVFISEHDNGQWEENYIAISIEKFSSILNDLKILSINRQNPVKIEKNPISETELELFLNKTKNDNNWMDIEYWKLFLDND</sequence>
<evidence type="ECO:0000313" key="1">
    <source>
        <dbReference type="EMBL" id="SFB15878.1"/>
    </source>
</evidence>
<dbReference type="STRING" id="498292.SAMN05660845_1911"/>